<evidence type="ECO:0000313" key="2">
    <source>
        <dbReference type="EMBL" id="PFG48137.1"/>
    </source>
</evidence>
<reference evidence="2 3" key="1">
    <citation type="submission" date="2017-10" db="EMBL/GenBank/DDBJ databases">
        <title>Sequencing the genomes of 1000 actinobacteria strains.</title>
        <authorList>
            <person name="Klenk H.-P."/>
        </authorList>
    </citation>
    <scope>NUCLEOTIDE SEQUENCE [LARGE SCALE GENOMIC DNA]</scope>
    <source>
        <strain evidence="2 3">DSM 46092</strain>
    </source>
</reference>
<dbReference type="Proteomes" id="UP000243542">
    <property type="component" value="Unassembled WGS sequence"/>
</dbReference>
<feature type="region of interest" description="Disordered" evidence="1">
    <location>
        <begin position="73"/>
        <end position="99"/>
    </location>
</feature>
<proteinExistence type="predicted"/>
<name>A0A2A9F9N5_9PSEU</name>
<organism evidence="2 3">
    <name type="scientific">Amycolatopsis sulphurea</name>
    <dbReference type="NCBI Taxonomy" id="76022"/>
    <lineage>
        <taxon>Bacteria</taxon>
        <taxon>Bacillati</taxon>
        <taxon>Actinomycetota</taxon>
        <taxon>Actinomycetes</taxon>
        <taxon>Pseudonocardiales</taxon>
        <taxon>Pseudonocardiaceae</taxon>
        <taxon>Amycolatopsis</taxon>
    </lineage>
</organism>
<gene>
    <name evidence="2" type="ORF">ATK36_3211</name>
</gene>
<dbReference type="EMBL" id="PDJK01000002">
    <property type="protein sequence ID" value="PFG48137.1"/>
    <property type="molecule type" value="Genomic_DNA"/>
</dbReference>
<sequence length="99" mass="10164">MWEDVAFSVLASGEDRSSAPDGFVLEPDEARMLLTKLTAAQQKLQAMRGDAAHLCSMKSPSQDPSTLAAHRAMVGGGQGLGPTTTAAATSISSSNTSPS</sequence>
<evidence type="ECO:0000256" key="1">
    <source>
        <dbReference type="SAM" id="MobiDB-lite"/>
    </source>
</evidence>
<dbReference type="AlphaFoldDB" id="A0A2A9F9N5"/>
<evidence type="ECO:0000313" key="3">
    <source>
        <dbReference type="Proteomes" id="UP000243542"/>
    </source>
</evidence>
<keyword evidence="3" id="KW-1185">Reference proteome</keyword>
<comment type="caution">
    <text evidence="2">The sequence shown here is derived from an EMBL/GenBank/DDBJ whole genome shotgun (WGS) entry which is preliminary data.</text>
</comment>
<dbReference type="RefSeq" id="WP_245914772.1">
    <property type="nucleotide sequence ID" value="NZ_JBIAKZ010000002.1"/>
</dbReference>
<feature type="compositionally biased region" description="Low complexity" evidence="1">
    <location>
        <begin position="83"/>
        <end position="99"/>
    </location>
</feature>
<protein>
    <submittedName>
        <fullName evidence="2">Uncharacterized protein</fullName>
    </submittedName>
</protein>
<accession>A0A2A9F9N5</accession>